<evidence type="ECO:0000259" key="6">
    <source>
        <dbReference type="Pfam" id="PF03002"/>
    </source>
</evidence>
<evidence type="ECO:0000256" key="2">
    <source>
        <dbReference type="ARBA" id="ARBA00008327"/>
    </source>
</evidence>
<evidence type="ECO:0000313" key="8">
    <source>
        <dbReference type="RefSeq" id="XP_032800169.1"/>
    </source>
</evidence>
<keyword evidence="3" id="KW-0964">Secreted</keyword>
<dbReference type="InterPro" id="IPR018142">
    <property type="entry name" value="Somatostatin/Cortistatin_C"/>
</dbReference>
<organism evidence="7 8">
    <name type="scientific">Petromyzon marinus</name>
    <name type="common">Sea lamprey</name>
    <dbReference type="NCBI Taxonomy" id="7757"/>
    <lineage>
        <taxon>Eukaryota</taxon>
        <taxon>Metazoa</taxon>
        <taxon>Chordata</taxon>
        <taxon>Craniata</taxon>
        <taxon>Vertebrata</taxon>
        <taxon>Cyclostomata</taxon>
        <taxon>Hyperoartia</taxon>
        <taxon>Petromyzontiformes</taxon>
        <taxon>Petromyzontidae</taxon>
        <taxon>Petromyzon</taxon>
    </lineage>
</organism>
<comment type="subcellular location">
    <subcellularLocation>
        <location evidence="1">Secreted</location>
    </subcellularLocation>
</comment>
<dbReference type="AlphaFoldDB" id="A0AAJ7SIY9"/>
<dbReference type="CTD" id="6750"/>
<sequence>MRPLHVRVALERVMDGPGMENLDQEQKLLLVRLLAAVSSSADEQQSDLEAEANELNHSEADSLHGLLVSRALRAAAVAGSPQQLLPLGQRERKAGCKNFFWKTFSSC</sequence>
<reference evidence="8" key="1">
    <citation type="submission" date="2025-08" db="UniProtKB">
        <authorList>
            <consortium name="RefSeq"/>
        </authorList>
    </citation>
    <scope>IDENTIFICATION</scope>
    <source>
        <tissue evidence="8">Sperm</tissue>
    </source>
</reference>
<gene>
    <name evidence="8" type="primary">SST</name>
</gene>
<comment type="similarity">
    <text evidence="2">Belongs to the somatostatin family.</text>
</comment>
<name>A0AAJ7SIY9_PETMA</name>
<evidence type="ECO:0000313" key="7">
    <source>
        <dbReference type="Proteomes" id="UP001318040"/>
    </source>
</evidence>
<dbReference type="Pfam" id="PF03002">
    <property type="entry name" value="Somatostatin"/>
    <property type="match status" value="1"/>
</dbReference>
<feature type="domain" description="Somatostatin/Cortistatin C-terminal" evidence="6">
    <location>
        <begin position="90"/>
        <end position="107"/>
    </location>
</feature>
<dbReference type="RefSeq" id="XP_032800169.1">
    <property type="nucleotide sequence ID" value="XM_032944278.1"/>
</dbReference>
<evidence type="ECO:0000256" key="5">
    <source>
        <dbReference type="ARBA" id="ARBA00023157"/>
    </source>
</evidence>
<dbReference type="Proteomes" id="UP001318040">
    <property type="component" value="Unplaced"/>
</dbReference>
<keyword evidence="5" id="KW-1015">Disulfide bond</keyword>
<proteinExistence type="inferred from homology"/>
<dbReference type="GO" id="GO:0005576">
    <property type="term" value="C:extracellular region"/>
    <property type="evidence" value="ECO:0007669"/>
    <property type="project" value="UniProtKB-SubCell"/>
</dbReference>
<dbReference type="KEGG" id="pmrn:116937190"/>
<keyword evidence="4" id="KW-0372">Hormone</keyword>
<keyword evidence="7" id="KW-1185">Reference proteome</keyword>
<evidence type="ECO:0000256" key="1">
    <source>
        <dbReference type="ARBA" id="ARBA00004613"/>
    </source>
</evidence>
<accession>A0AAJ7SIY9</accession>
<evidence type="ECO:0000256" key="3">
    <source>
        <dbReference type="ARBA" id="ARBA00022525"/>
    </source>
</evidence>
<protein>
    <submittedName>
        <fullName evidence="8">Somatostatin</fullName>
    </submittedName>
</protein>
<evidence type="ECO:0000256" key="4">
    <source>
        <dbReference type="ARBA" id="ARBA00022702"/>
    </source>
</evidence>
<dbReference type="GO" id="GO:0005179">
    <property type="term" value="F:hormone activity"/>
    <property type="evidence" value="ECO:0007669"/>
    <property type="project" value="UniProtKB-KW"/>
</dbReference>